<evidence type="ECO:0000313" key="2">
    <source>
        <dbReference type="EMBL" id="KAL3394328.1"/>
    </source>
</evidence>
<reference evidence="2 3" key="1">
    <citation type="journal article" date="2024" name="bioRxiv">
        <title>A reference genome for Trichogramma kaykai: A tiny desert-dwelling parasitoid wasp with competing sex-ratio distorters.</title>
        <authorList>
            <person name="Culotta J."/>
            <person name="Lindsey A.R."/>
        </authorList>
    </citation>
    <scope>NUCLEOTIDE SEQUENCE [LARGE SCALE GENOMIC DNA]</scope>
    <source>
        <strain evidence="2 3">KSX58</strain>
    </source>
</reference>
<sequence>MISQKKKGKNRTKTSKKIKLDEENQAVNENVQDSNIEPLESDISHINLIDSDNGVAYDVELKEDITHKDGIVQATCDVIVKSTQTDLSGSTFKLTDSFNGEQNLKIFTGILSFKILLTLEECISELRKISKKKHCNSFAKRLYFTNIYKTKTKSTIQCFGRSIQNQSCYGKKMFCKDSKRTRLGSEVYLEMSE</sequence>
<evidence type="ECO:0000313" key="3">
    <source>
        <dbReference type="Proteomes" id="UP001627154"/>
    </source>
</evidence>
<feature type="compositionally biased region" description="Basic residues" evidence="1">
    <location>
        <begin position="1"/>
        <end position="17"/>
    </location>
</feature>
<accession>A0ABD2WMK5</accession>
<gene>
    <name evidence="2" type="ORF">TKK_011347</name>
</gene>
<comment type="caution">
    <text evidence="2">The sequence shown here is derived from an EMBL/GenBank/DDBJ whole genome shotgun (WGS) entry which is preliminary data.</text>
</comment>
<dbReference type="AlphaFoldDB" id="A0ABD2WMK5"/>
<keyword evidence="3" id="KW-1185">Reference proteome</keyword>
<name>A0ABD2WMK5_9HYME</name>
<proteinExistence type="predicted"/>
<evidence type="ECO:0000256" key="1">
    <source>
        <dbReference type="SAM" id="MobiDB-lite"/>
    </source>
</evidence>
<feature type="region of interest" description="Disordered" evidence="1">
    <location>
        <begin position="1"/>
        <end position="26"/>
    </location>
</feature>
<dbReference type="Proteomes" id="UP001627154">
    <property type="component" value="Unassembled WGS sequence"/>
</dbReference>
<organism evidence="2 3">
    <name type="scientific">Trichogramma kaykai</name>
    <dbReference type="NCBI Taxonomy" id="54128"/>
    <lineage>
        <taxon>Eukaryota</taxon>
        <taxon>Metazoa</taxon>
        <taxon>Ecdysozoa</taxon>
        <taxon>Arthropoda</taxon>
        <taxon>Hexapoda</taxon>
        <taxon>Insecta</taxon>
        <taxon>Pterygota</taxon>
        <taxon>Neoptera</taxon>
        <taxon>Endopterygota</taxon>
        <taxon>Hymenoptera</taxon>
        <taxon>Apocrita</taxon>
        <taxon>Proctotrupomorpha</taxon>
        <taxon>Chalcidoidea</taxon>
        <taxon>Trichogrammatidae</taxon>
        <taxon>Trichogramma</taxon>
    </lineage>
</organism>
<dbReference type="EMBL" id="JBJJXI010000092">
    <property type="protein sequence ID" value="KAL3394328.1"/>
    <property type="molecule type" value="Genomic_DNA"/>
</dbReference>
<protein>
    <submittedName>
        <fullName evidence="2">Uncharacterized protein</fullName>
    </submittedName>
</protein>